<organism evidence="4 8">
    <name type="scientific">Bacteroides fragilis</name>
    <dbReference type="NCBI Taxonomy" id="817"/>
    <lineage>
        <taxon>Bacteria</taxon>
        <taxon>Pseudomonadati</taxon>
        <taxon>Bacteroidota</taxon>
        <taxon>Bacteroidia</taxon>
        <taxon>Bacteroidales</taxon>
        <taxon>Bacteroidaceae</taxon>
        <taxon>Bacteroides</taxon>
    </lineage>
</organism>
<gene>
    <name evidence="5" type="ORF">DW228_05440</name>
    <name evidence="3" type="ORF">DWW08_13490</name>
    <name evidence="4" type="ORF">DXA27_09500</name>
    <name evidence="2" type="ORF">EC80_009490</name>
</gene>
<evidence type="ECO:0000313" key="7">
    <source>
        <dbReference type="Proteomes" id="UP000266644"/>
    </source>
</evidence>
<evidence type="ECO:0000256" key="1">
    <source>
        <dbReference type="SAM" id="Phobius"/>
    </source>
</evidence>
<evidence type="ECO:0000313" key="3">
    <source>
        <dbReference type="EMBL" id="RGV52172.1"/>
    </source>
</evidence>
<evidence type="ECO:0000313" key="9">
    <source>
        <dbReference type="Proteomes" id="UP000286270"/>
    </source>
</evidence>
<reference evidence="2 6" key="3">
    <citation type="submission" date="2019-03" db="EMBL/GenBank/DDBJ databases">
        <title>Complete genome assembly of MDR B. fragilis.</title>
        <authorList>
            <person name="Sydenham T.V."/>
            <person name="Hasman H."/>
            <person name="Justesen U.S."/>
        </authorList>
    </citation>
    <scope>NUCLEOTIDE SEQUENCE [LARGE SCALE GENOMIC DNA]</scope>
    <source>
        <strain evidence="2 6">DCMSKEJBY0001B</strain>
    </source>
</reference>
<accession>A0A2K9H0I8</accession>
<dbReference type="Proteomes" id="UP000266644">
    <property type="component" value="Unassembled WGS sequence"/>
</dbReference>
<evidence type="ECO:0000313" key="4">
    <source>
        <dbReference type="EMBL" id="RGY69039.1"/>
    </source>
</evidence>
<sequence>MKLISYGYEVNFNTVLKLTSYNHFINTLFAGNQMIICLLFSSGRIILLHLKYEVVNLSS</sequence>
<reference evidence="7 8" key="2">
    <citation type="submission" date="2018-08" db="EMBL/GenBank/DDBJ databases">
        <title>A genome reference for cultivated species of the human gut microbiota.</title>
        <authorList>
            <person name="Zou Y."/>
            <person name="Xue W."/>
            <person name="Luo G."/>
        </authorList>
    </citation>
    <scope>NUCLEOTIDE SEQUENCE [LARGE SCALE GENOMIC DNA]</scope>
    <source>
        <strain evidence="3 9">AF14-26</strain>
        <strain evidence="5 7">AM18-6</strain>
        <strain evidence="4 8">OF01-1</strain>
    </source>
</reference>
<keyword evidence="1" id="KW-1133">Transmembrane helix</keyword>
<dbReference type="EMBL" id="QRJE01000007">
    <property type="protein sequence ID" value="RHH14573.1"/>
    <property type="molecule type" value="Genomic_DNA"/>
</dbReference>
<dbReference type="Proteomes" id="UP000036847">
    <property type="component" value="Chromosome"/>
</dbReference>
<evidence type="ECO:0000313" key="2">
    <source>
        <dbReference type="EMBL" id="QCQ45070.1"/>
    </source>
</evidence>
<name>A0A2K9H0I8_BACFG</name>
<dbReference type="EMBL" id="QSDG01000007">
    <property type="protein sequence ID" value="RGY69039.1"/>
    <property type="molecule type" value="Genomic_DNA"/>
</dbReference>
<keyword evidence="1" id="KW-0472">Membrane</keyword>
<feature type="transmembrane region" description="Helical" evidence="1">
    <location>
        <begin position="20"/>
        <end position="41"/>
    </location>
</feature>
<keyword evidence="1" id="KW-0812">Transmembrane</keyword>
<dbReference type="AlphaFoldDB" id="A0A2K9H0I8"/>
<proteinExistence type="predicted"/>
<dbReference type="EMBL" id="CP036546">
    <property type="protein sequence ID" value="QCQ45070.1"/>
    <property type="molecule type" value="Genomic_DNA"/>
</dbReference>
<dbReference type="Proteomes" id="UP000286270">
    <property type="component" value="Unassembled WGS sequence"/>
</dbReference>
<dbReference type="EMBL" id="QRZH01000011">
    <property type="protein sequence ID" value="RGV52172.1"/>
    <property type="molecule type" value="Genomic_DNA"/>
</dbReference>
<protein>
    <submittedName>
        <fullName evidence="4">Uncharacterized protein</fullName>
    </submittedName>
</protein>
<evidence type="ECO:0000313" key="8">
    <source>
        <dbReference type="Proteomes" id="UP000284614"/>
    </source>
</evidence>
<dbReference type="Proteomes" id="UP000284614">
    <property type="component" value="Unassembled WGS sequence"/>
</dbReference>
<reference evidence="2" key="1">
    <citation type="book" date="2014" name="THE 24TH EUROPEAN CONGRESS OF CLINICAL MICROBIOLOGY AND INFECTIOUS DISEASES" publisher="ECCMID 2014" city="Barcelona, Spain">
        <title>Identification of resistance genes in three multidrug-resistant Bacteroides fragilis isolates by whole genome sequencing.</title>
        <editorList>
            <person name="Unknown"/>
            <person name="A."/>
        </editorList>
        <authorList>
            <person name="Sydenham T.V."/>
            <person name="Hasman H."/>
            <person name="Wang M."/>
            <person name="Soki J."/>
            <person name="Nagy E."/>
            <person name="Justesen U.S."/>
        </authorList>
    </citation>
    <scope>NUCLEOTIDE SEQUENCE</scope>
    <source>
        <strain evidence="2">DCMSKEJBY0001B</strain>
    </source>
</reference>
<evidence type="ECO:0000313" key="6">
    <source>
        <dbReference type="Proteomes" id="UP000036847"/>
    </source>
</evidence>
<evidence type="ECO:0000313" key="5">
    <source>
        <dbReference type="EMBL" id="RHH14573.1"/>
    </source>
</evidence>